<dbReference type="GO" id="GO:0005507">
    <property type="term" value="F:copper ion binding"/>
    <property type="evidence" value="ECO:0007669"/>
    <property type="project" value="InterPro"/>
</dbReference>
<dbReference type="InterPro" id="IPR006121">
    <property type="entry name" value="HMA_dom"/>
</dbReference>
<dbReference type="AlphaFoldDB" id="A0A7I8D5M1"/>
<dbReference type="InterPro" id="IPR000428">
    <property type="entry name" value="Cu-bd"/>
</dbReference>
<proteinExistence type="predicted"/>
<dbReference type="PROSITE" id="PS50846">
    <property type="entry name" value="HMA_2"/>
    <property type="match status" value="1"/>
</dbReference>
<protein>
    <submittedName>
        <fullName evidence="2">Copper chaperone CopZ</fullName>
    </submittedName>
</protein>
<dbReference type="KEGG" id="sman:C12CBH8_06030"/>
<dbReference type="SUPFAM" id="SSF55008">
    <property type="entry name" value="HMA, heavy metal-associated domain"/>
    <property type="match status" value="1"/>
</dbReference>
<evidence type="ECO:0000313" key="3">
    <source>
        <dbReference type="Proteomes" id="UP000593890"/>
    </source>
</evidence>
<dbReference type="EMBL" id="AP023321">
    <property type="protein sequence ID" value="BCI59964.1"/>
    <property type="molecule type" value="Genomic_DNA"/>
</dbReference>
<accession>A0A7I8D5M1</accession>
<evidence type="ECO:0000313" key="2">
    <source>
        <dbReference type="EMBL" id="BCI59964.1"/>
    </source>
</evidence>
<dbReference type="Proteomes" id="UP000593890">
    <property type="component" value="Chromosome"/>
</dbReference>
<sequence>MTTLLKVEGMSCSHCESRVVKYVTGMDGVSSAEASAKDGTVKVEHDSTVSVDAIKAVIDDLGYEVKD</sequence>
<keyword evidence="3" id="KW-1185">Reference proteome</keyword>
<feature type="domain" description="HMA" evidence="1">
    <location>
        <begin position="1"/>
        <end position="66"/>
    </location>
</feature>
<dbReference type="InterPro" id="IPR036163">
    <property type="entry name" value="HMA_dom_sf"/>
</dbReference>
<dbReference type="RefSeq" id="WP_090265094.1">
    <property type="nucleotide sequence ID" value="NZ_AP023321.1"/>
</dbReference>
<evidence type="ECO:0000259" key="1">
    <source>
        <dbReference type="PROSITE" id="PS50846"/>
    </source>
</evidence>
<reference evidence="3" key="1">
    <citation type="submission" date="2020-07" db="EMBL/GenBank/DDBJ databases">
        <title>Complete genome sequencing of Clostridia bacterium strain 12CBH8.</title>
        <authorList>
            <person name="Sakamoto M."/>
            <person name="Murakami T."/>
            <person name="Mori H."/>
        </authorList>
    </citation>
    <scope>NUCLEOTIDE SEQUENCE [LARGE SCALE GENOMIC DNA]</scope>
    <source>
        <strain evidence="3">12CBH8</strain>
    </source>
</reference>
<dbReference type="Pfam" id="PF00403">
    <property type="entry name" value="HMA"/>
    <property type="match status" value="1"/>
</dbReference>
<organism evidence="2 3">
    <name type="scientific">Solibaculum mannosilyticum</name>
    <dbReference type="NCBI Taxonomy" id="2780922"/>
    <lineage>
        <taxon>Bacteria</taxon>
        <taxon>Bacillati</taxon>
        <taxon>Bacillota</taxon>
        <taxon>Clostridia</taxon>
        <taxon>Eubacteriales</taxon>
        <taxon>Oscillospiraceae</taxon>
        <taxon>Solibaculum</taxon>
    </lineage>
</organism>
<dbReference type="PRINTS" id="PR00944">
    <property type="entry name" value="CUEXPORT"/>
</dbReference>
<gene>
    <name evidence="2" type="primary">copZ</name>
    <name evidence="2" type="ORF">C12CBH8_06030</name>
</gene>
<dbReference type="Gene3D" id="3.30.70.100">
    <property type="match status" value="1"/>
</dbReference>
<name>A0A7I8D5M1_9FIRM</name>
<dbReference type="GO" id="GO:0006825">
    <property type="term" value="P:copper ion transport"/>
    <property type="evidence" value="ECO:0007669"/>
    <property type="project" value="InterPro"/>
</dbReference>
<dbReference type="CDD" id="cd00371">
    <property type="entry name" value="HMA"/>
    <property type="match status" value="1"/>
</dbReference>